<dbReference type="NCBIfam" id="TIGR00197">
    <property type="entry name" value="yjeF_nterm"/>
    <property type="match status" value="1"/>
</dbReference>
<dbReference type="InterPro" id="IPR032976">
    <property type="entry name" value="YJEFN_prot_NAXE-like"/>
</dbReference>
<accession>X0ZQ56</accession>
<evidence type="ECO:0000256" key="7">
    <source>
        <dbReference type="ARBA" id="ARBA00022958"/>
    </source>
</evidence>
<dbReference type="GO" id="GO:0046872">
    <property type="term" value="F:metal ion binding"/>
    <property type="evidence" value="ECO:0007669"/>
    <property type="project" value="UniProtKB-KW"/>
</dbReference>
<evidence type="ECO:0000256" key="3">
    <source>
        <dbReference type="ARBA" id="ARBA00012228"/>
    </source>
</evidence>
<dbReference type="InterPro" id="IPR036652">
    <property type="entry name" value="YjeF_N_dom_sf"/>
</dbReference>
<proteinExistence type="inferred from homology"/>
<sequence>MKLKRILKGSRIAEIDSKAISGGIDSKLLMKNAGSGISKEIISDFENKKFKRTARGLVVCGSGNNGGDGFVAAQDLLDYGMRVIVFHISPVKEFSPDSLFYFKKLKAGRNNDVYYLNLEDKKISSLFKKELKKADFVLDAIFGTGLHGKDVYGPANEIIESINSAKEKNRNLEIYSVDIPSGVDSDNGRVLGTAVRADKTITFGCKKIGLVNYPGADFTGEIKVIDIGIPEKYYSKYEQIFEPDFRWVAENIPLKESWTHKYKVGNLL</sequence>
<evidence type="ECO:0000256" key="9">
    <source>
        <dbReference type="ARBA" id="ARBA00023235"/>
    </source>
</evidence>
<gene>
    <name evidence="11" type="ORF">S01H4_07543</name>
</gene>
<dbReference type="GO" id="GO:0052856">
    <property type="term" value="F:NAD(P)HX epimerase activity"/>
    <property type="evidence" value="ECO:0007669"/>
    <property type="project" value="UniProtKB-EC"/>
</dbReference>
<evidence type="ECO:0000256" key="5">
    <source>
        <dbReference type="ARBA" id="ARBA00022741"/>
    </source>
</evidence>
<evidence type="ECO:0000256" key="1">
    <source>
        <dbReference type="ARBA" id="ARBA00000013"/>
    </source>
</evidence>
<comment type="caution">
    <text evidence="11">The sequence shown here is derived from an EMBL/GenBank/DDBJ whole genome shotgun (WGS) entry which is preliminary data.</text>
</comment>
<dbReference type="HAMAP" id="MF_01966">
    <property type="entry name" value="NADHX_epimerase"/>
    <property type="match status" value="1"/>
</dbReference>
<keyword evidence="6" id="KW-0521">NADP</keyword>
<dbReference type="EMBL" id="BART01002479">
    <property type="protein sequence ID" value="GAG62538.1"/>
    <property type="molecule type" value="Genomic_DNA"/>
</dbReference>
<evidence type="ECO:0000256" key="2">
    <source>
        <dbReference type="ARBA" id="ARBA00000909"/>
    </source>
</evidence>
<dbReference type="Pfam" id="PF03853">
    <property type="entry name" value="YjeF_N"/>
    <property type="match status" value="1"/>
</dbReference>
<keyword evidence="8" id="KW-0520">NAD</keyword>
<protein>
    <recommendedName>
        <fullName evidence="3">NAD(P)H-hydrate epimerase</fullName>
        <ecNumber evidence="3">5.1.99.6</ecNumber>
    </recommendedName>
</protein>
<dbReference type="InterPro" id="IPR004443">
    <property type="entry name" value="YjeF_N_dom"/>
</dbReference>
<evidence type="ECO:0000256" key="4">
    <source>
        <dbReference type="ARBA" id="ARBA00022723"/>
    </source>
</evidence>
<dbReference type="GO" id="GO:0005739">
    <property type="term" value="C:mitochondrion"/>
    <property type="evidence" value="ECO:0007669"/>
    <property type="project" value="TreeGrafter"/>
</dbReference>
<evidence type="ECO:0000259" key="10">
    <source>
        <dbReference type="PROSITE" id="PS51385"/>
    </source>
</evidence>
<keyword evidence="4" id="KW-0479">Metal-binding</keyword>
<keyword evidence="7" id="KW-0630">Potassium</keyword>
<evidence type="ECO:0000256" key="8">
    <source>
        <dbReference type="ARBA" id="ARBA00023027"/>
    </source>
</evidence>
<comment type="catalytic activity">
    <reaction evidence="2">
        <text>(6R)-NADPHX = (6S)-NADPHX</text>
        <dbReference type="Rhea" id="RHEA:32227"/>
        <dbReference type="ChEBI" id="CHEBI:64076"/>
        <dbReference type="ChEBI" id="CHEBI:64077"/>
        <dbReference type="EC" id="5.1.99.6"/>
    </reaction>
</comment>
<dbReference type="SUPFAM" id="SSF64153">
    <property type="entry name" value="YjeF N-terminal domain-like"/>
    <property type="match status" value="1"/>
</dbReference>
<feature type="non-terminal residue" evidence="11">
    <location>
        <position position="268"/>
    </location>
</feature>
<dbReference type="PANTHER" id="PTHR13232:SF10">
    <property type="entry name" value="NAD(P)H-HYDRATE EPIMERASE"/>
    <property type="match status" value="1"/>
</dbReference>
<name>X0ZQ56_9ZZZZ</name>
<evidence type="ECO:0000313" key="11">
    <source>
        <dbReference type="EMBL" id="GAG62538.1"/>
    </source>
</evidence>
<keyword evidence="5" id="KW-0547">Nucleotide-binding</keyword>
<dbReference type="PROSITE" id="PS51385">
    <property type="entry name" value="YJEF_N"/>
    <property type="match status" value="1"/>
</dbReference>
<dbReference type="GO" id="GO:0000166">
    <property type="term" value="F:nucleotide binding"/>
    <property type="evidence" value="ECO:0007669"/>
    <property type="project" value="UniProtKB-KW"/>
</dbReference>
<dbReference type="EC" id="5.1.99.6" evidence="3"/>
<evidence type="ECO:0000256" key="6">
    <source>
        <dbReference type="ARBA" id="ARBA00022857"/>
    </source>
</evidence>
<dbReference type="Gene3D" id="3.40.50.10260">
    <property type="entry name" value="YjeF N-terminal domain"/>
    <property type="match status" value="1"/>
</dbReference>
<reference evidence="11" key="1">
    <citation type="journal article" date="2014" name="Front. Microbiol.">
        <title>High frequency of phylogenetically diverse reductive dehalogenase-homologous genes in deep subseafloor sedimentary metagenomes.</title>
        <authorList>
            <person name="Kawai M."/>
            <person name="Futagami T."/>
            <person name="Toyoda A."/>
            <person name="Takaki Y."/>
            <person name="Nishi S."/>
            <person name="Hori S."/>
            <person name="Arai W."/>
            <person name="Tsubouchi T."/>
            <person name="Morono Y."/>
            <person name="Uchiyama I."/>
            <person name="Ito T."/>
            <person name="Fujiyama A."/>
            <person name="Inagaki F."/>
            <person name="Takami H."/>
        </authorList>
    </citation>
    <scope>NUCLEOTIDE SEQUENCE</scope>
    <source>
        <strain evidence="11">Expedition CK06-06</strain>
    </source>
</reference>
<feature type="domain" description="YjeF N-terminal" evidence="10">
    <location>
        <begin position="12"/>
        <end position="235"/>
    </location>
</feature>
<keyword evidence="9" id="KW-0413">Isomerase</keyword>
<organism evidence="11">
    <name type="scientific">marine sediment metagenome</name>
    <dbReference type="NCBI Taxonomy" id="412755"/>
    <lineage>
        <taxon>unclassified sequences</taxon>
        <taxon>metagenomes</taxon>
        <taxon>ecological metagenomes</taxon>
    </lineage>
</organism>
<comment type="catalytic activity">
    <reaction evidence="1">
        <text>(6R)-NADHX = (6S)-NADHX</text>
        <dbReference type="Rhea" id="RHEA:32215"/>
        <dbReference type="ChEBI" id="CHEBI:64074"/>
        <dbReference type="ChEBI" id="CHEBI:64075"/>
        <dbReference type="EC" id="5.1.99.6"/>
    </reaction>
</comment>
<dbReference type="PANTHER" id="PTHR13232">
    <property type="entry name" value="NAD(P)H-HYDRATE EPIMERASE"/>
    <property type="match status" value="1"/>
</dbReference>
<dbReference type="AlphaFoldDB" id="X0ZQ56"/>